<reference evidence="1 2" key="1">
    <citation type="journal article" date="2019" name="Sci. Rep.">
        <title>Orb-weaving spider Araneus ventricosus genome elucidates the spidroin gene catalogue.</title>
        <authorList>
            <person name="Kono N."/>
            <person name="Nakamura H."/>
            <person name="Ohtoshi R."/>
            <person name="Moran D.A.P."/>
            <person name="Shinohara A."/>
            <person name="Yoshida Y."/>
            <person name="Fujiwara M."/>
            <person name="Mori M."/>
            <person name="Tomita M."/>
            <person name="Arakawa K."/>
        </authorList>
    </citation>
    <scope>NUCLEOTIDE SEQUENCE [LARGE SCALE GENOMIC DNA]</scope>
</reference>
<name>A0A4Y2X4U6_ARAVE</name>
<dbReference type="EMBL" id="BGPR01070756">
    <property type="protein sequence ID" value="GBO44136.1"/>
    <property type="molecule type" value="Genomic_DNA"/>
</dbReference>
<accession>A0A4Y2X4U6</accession>
<organism evidence="1 2">
    <name type="scientific">Araneus ventricosus</name>
    <name type="common">Orbweaver spider</name>
    <name type="synonym">Epeira ventricosa</name>
    <dbReference type="NCBI Taxonomy" id="182803"/>
    <lineage>
        <taxon>Eukaryota</taxon>
        <taxon>Metazoa</taxon>
        <taxon>Ecdysozoa</taxon>
        <taxon>Arthropoda</taxon>
        <taxon>Chelicerata</taxon>
        <taxon>Arachnida</taxon>
        <taxon>Araneae</taxon>
        <taxon>Araneomorphae</taxon>
        <taxon>Entelegynae</taxon>
        <taxon>Araneoidea</taxon>
        <taxon>Araneidae</taxon>
        <taxon>Araneus</taxon>
    </lineage>
</organism>
<evidence type="ECO:0000313" key="1">
    <source>
        <dbReference type="EMBL" id="GBO44136.1"/>
    </source>
</evidence>
<gene>
    <name evidence="1" type="ORF">AVEN_90800_1</name>
</gene>
<keyword evidence="2" id="KW-1185">Reference proteome</keyword>
<evidence type="ECO:0000313" key="2">
    <source>
        <dbReference type="Proteomes" id="UP000499080"/>
    </source>
</evidence>
<protein>
    <submittedName>
        <fullName evidence="1">Uncharacterized protein</fullName>
    </submittedName>
</protein>
<proteinExistence type="predicted"/>
<dbReference type="Proteomes" id="UP000499080">
    <property type="component" value="Unassembled WGS sequence"/>
</dbReference>
<comment type="caution">
    <text evidence="1">The sequence shown here is derived from an EMBL/GenBank/DDBJ whole genome shotgun (WGS) entry which is preliminary data.</text>
</comment>
<dbReference type="AlphaFoldDB" id="A0A4Y2X4U6"/>
<sequence>MSNKYCWSNSCLYQESNNLWVHNRPQRVFAASELLPDWPTKKYRPCSLTVNMLGNVAKRKLIKLKEAYSPLLRASYMIFYSVDDTLLPSSVGYSAITPYYF</sequence>